<sequence length="53" mass="6239">MLTETVKNGAAVAKFYDDYCRDTTKEEIYAILKYMAQITYPEMLRCYMGEKID</sequence>
<dbReference type="RefSeq" id="WP_193736516.1">
    <property type="nucleotide sequence ID" value="NZ_CP063304.1"/>
</dbReference>
<gene>
    <name evidence="1" type="ORF">INP51_04400</name>
</gene>
<keyword evidence="2" id="KW-1185">Reference proteome</keyword>
<dbReference type="AlphaFoldDB" id="A0A7M2RIN9"/>
<protein>
    <submittedName>
        <fullName evidence="1">Uncharacterized protein</fullName>
    </submittedName>
</protein>
<accession>A0A7M2RIN9</accession>
<proteinExistence type="predicted"/>
<organism evidence="1 2">
    <name type="scientific">Blautia liquoris</name>
    <dbReference type="NCBI Taxonomy" id="2779518"/>
    <lineage>
        <taxon>Bacteria</taxon>
        <taxon>Bacillati</taxon>
        <taxon>Bacillota</taxon>
        <taxon>Clostridia</taxon>
        <taxon>Lachnospirales</taxon>
        <taxon>Lachnospiraceae</taxon>
        <taxon>Blautia</taxon>
    </lineage>
</organism>
<name>A0A7M2RIN9_9FIRM</name>
<dbReference type="EMBL" id="CP063304">
    <property type="protein sequence ID" value="QOV20196.1"/>
    <property type="molecule type" value="Genomic_DNA"/>
</dbReference>
<evidence type="ECO:0000313" key="1">
    <source>
        <dbReference type="EMBL" id="QOV20196.1"/>
    </source>
</evidence>
<reference evidence="1 2" key="1">
    <citation type="submission" date="2020-10" db="EMBL/GenBank/DDBJ databases">
        <title>Blautia liquoris sp.nov., isolated from the mud in a fermentation cellar used for the production of Chinese strong-flavoured liquor.</title>
        <authorList>
            <person name="Lu L."/>
        </authorList>
    </citation>
    <scope>NUCLEOTIDE SEQUENCE [LARGE SCALE GENOMIC DNA]</scope>
    <source>
        <strain evidence="1 2">LZLJ-3</strain>
    </source>
</reference>
<dbReference type="Proteomes" id="UP000593601">
    <property type="component" value="Chromosome"/>
</dbReference>
<evidence type="ECO:0000313" key="2">
    <source>
        <dbReference type="Proteomes" id="UP000593601"/>
    </source>
</evidence>
<dbReference type="KEGG" id="bliq:INP51_04400"/>